<feature type="compositionally biased region" description="Basic and acidic residues" evidence="1">
    <location>
        <begin position="303"/>
        <end position="312"/>
    </location>
</feature>
<evidence type="ECO:0000256" key="1">
    <source>
        <dbReference type="SAM" id="MobiDB-lite"/>
    </source>
</evidence>
<proteinExistence type="predicted"/>
<dbReference type="HOGENOM" id="CLU_327613_0_0_1"/>
<keyword evidence="3" id="KW-1185">Reference proteome</keyword>
<gene>
    <name evidence="2" type="ORF">FOQG_15002</name>
</gene>
<evidence type="ECO:0000313" key="3">
    <source>
        <dbReference type="Proteomes" id="UP000030663"/>
    </source>
</evidence>
<feature type="compositionally biased region" description="Polar residues" evidence="1">
    <location>
        <begin position="430"/>
        <end position="441"/>
    </location>
</feature>
<feature type="region of interest" description="Disordered" evidence="1">
    <location>
        <begin position="430"/>
        <end position="465"/>
    </location>
</feature>
<feature type="region of interest" description="Disordered" evidence="1">
    <location>
        <begin position="477"/>
        <end position="502"/>
    </location>
</feature>
<protein>
    <submittedName>
        <fullName evidence="2">Uncharacterized protein</fullName>
    </submittedName>
</protein>
<evidence type="ECO:0000313" key="2">
    <source>
        <dbReference type="EMBL" id="EXK80508.1"/>
    </source>
</evidence>
<accession>X0BNL9</accession>
<feature type="compositionally biased region" description="Basic and acidic residues" evidence="1">
    <location>
        <begin position="479"/>
        <end position="488"/>
    </location>
</feature>
<reference evidence="2 3" key="1">
    <citation type="submission" date="2011-11" db="EMBL/GenBank/DDBJ databases">
        <title>The Genome Sequence of Fusarium oxysporum PHW815.</title>
        <authorList>
            <consortium name="The Broad Institute Genome Sequencing Platform"/>
            <person name="Ma L.-J."/>
            <person name="Gale L.R."/>
            <person name="Schwartz D.C."/>
            <person name="Zhou S."/>
            <person name="Corby-Kistler H."/>
            <person name="Young S.K."/>
            <person name="Zeng Q."/>
            <person name="Gargeya S."/>
            <person name="Fitzgerald M."/>
            <person name="Haas B."/>
            <person name="Abouelleil A."/>
            <person name="Alvarado L."/>
            <person name="Arachchi H.M."/>
            <person name="Berlin A."/>
            <person name="Brown A."/>
            <person name="Chapman S.B."/>
            <person name="Chen Z."/>
            <person name="Dunbar C."/>
            <person name="Freedman E."/>
            <person name="Gearin G."/>
            <person name="Goldberg J."/>
            <person name="Griggs A."/>
            <person name="Gujja S."/>
            <person name="Heiman D."/>
            <person name="Howarth C."/>
            <person name="Larson L."/>
            <person name="Lui A."/>
            <person name="MacDonald P.J.P."/>
            <person name="Montmayeur A."/>
            <person name="Murphy C."/>
            <person name="Neiman D."/>
            <person name="Pearson M."/>
            <person name="Priest M."/>
            <person name="Roberts A."/>
            <person name="Saif S."/>
            <person name="Shea T."/>
            <person name="Shenoy N."/>
            <person name="Sisk P."/>
            <person name="Stolte C."/>
            <person name="Sykes S."/>
            <person name="Wortman J."/>
            <person name="Nusbaum C."/>
            <person name="Birren B."/>
        </authorList>
    </citation>
    <scope>NUCLEOTIDE SEQUENCE [LARGE SCALE GENOMIC DNA]</scope>
    <source>
        <strain evidence="2 3">54005</strain>
    </source>
</reference>
<sequence>MLDAEHIEIGSNISTLTEEDAQAAAGSCTKICETIYVGGRQDRTPSSPTREAESIRVAGYEVDANPLLGEHGIADPALDPAMLDAQDEESGGNGVTSLAGRYEQVANTMEGVEHGEGEATPLICRAGSNNLTEGDTPVQNTIAGNSEVVDQIEANVSTGTGTETGNISLPDSCDEQDQQEIGVHLEKEVSVPTNWGDERNIAELDGMGVLCGVDTGTGKVETDKLKSDMNVPDVRSDGEVLMVFSKGKANNGQSNTELHATDTMGAVESASLEADIDRRGSDSDMRELGSNPDADMACPAETADNRPSKPEVDGMENLAEMSPRSCEVETSMPINDTNMQEVRSESEVGKAFLEGKNNNEQSNKELQHMESSGGVDYPSCATGTNKQNCDTNMPEVGIEEIGCDIEAHSASYGEKTNDEQTNLELGVMESSGSVETASLNADTERQNRDSDMHEEQRNAGFNDEKLVSDVDSALQNPAQKKDPIDVHTDAAQSPQSAQMGCPCEPGSPLKEKDSFMEYTGISPDDNLRRVELEQSCVKKLEMKNAHLLIDMIDSLSSGKADMYYLLAFKMVLLIFPNKSWDHVRDRLPAMMGYATENIKTGLKKWVTDEVYTEYPSDKGVDERIICWNQRLELYKGIEYGSRQLLDPKCPSVSTRVGNGPMGSSPLQAEIQERTREPDHCQMFQDYFSDYASRAAFVFQSSQLRFDENRFMISILRQLIVRE</sequence>
<name>X0BNL9_FUSOX</name>
<dbReference type="EMBL" id="JH658442">
    <property type="protein sequence ID" value="EXK80508.1"/>
    <property type="molecule type" value="Genomic_DNA"/>
</dbReference>
<organism evidence="2 3">
    <name type="scientific">Fusarium oxysporum f. sp. raphani 54005</name>
    <dbReference type="NCBI Taxonomy" id="1089458"/>
    <lineage>
        <taxon>Eukaryota</taxon>
        <taxon>Fungi</taxon>
        <taxon>Dikarya</taxon>
        <taxon>Ascomycota</taxon>
        <taxon>Pezizomycotina</taxon>
        <taxon>Sordariomycetes</taxon>
        <taxon>Hypocreomycetidae</taxon>
        <taxon>Hypocreales</taxon>
        <taxon>Nectriaceae</taxon>
        <taxon>Fusarium</taxon>
        <taxon>Fusarium oxysporum species complex</taxon>
    </lineage>
</organism>
<feature type="compositionally biased region" description="Basic and acidic residues" evidence="1">
    <location>
        <begin position="275"/>
        <end position="287"/>
    </location>
</feature>
<feature type="compositionally biased region" description="Basic and acidic residues" evidence="1">
    <location>
        <begin position="442"/>
        <end position="465"/>
    </location>
</feature>
<dbReference type="Proteomes" id="UP000030663">
    <property type="component" value="Unassembled WGS sequence"/>
</dbReference>
<dbReference type="AlphaFoldDB" id="X0BNL9"/>
<feature type="region of interest" description="Disordered" evidence="1">
    <location>
        <begin position="271"/>
        <end position="312"/>
    </location>
</feature>